<protein>
    <recommendedName>
        <fullName evidence="4">Transcription factor CBF/NF-Y/archaeal histone domain-containing protein</fullName>
    </recommendedName>
</protein>
<dbReference type="GO" id="GO:0001046">
    <property type="term" value="F:core promoter sequence-specific DNA binding"/>
    <property type="evidence" value="ECO:0007669"/>
    <property type="project" value="TreeGrafter"/>
</dbReference>
<dbReference type="PANTHER" id="PTHR10252:SF5">
    <property type="entry name" value="DR1-ASSOCIATED COREPRESSOR"/>
    <property type="match status" value="1"/>
</dbReference>
<proteinExistence type="predicted"/>
<comment type="subcellular location">
    <subcellularLocation>
        <location evidence="1">Nucleus</location>
    </subcellularLocation>
</comment>
<feature type="compositionally biased region" description="Polar residues" evidence="3">
    <location>
        <begin position="1"/>
        <end position="16"/>
    </location>
</feature>
<feature type="compositionally biased region" description="Basic residues" evidence="3">
    <location>
        <begin position="344"/>
        <end position="362"/>
    </location>
</feature>
<dbReference type="CDD" id="cd22906">
    <property type="entry name" value="HFD_DRAP1"/>
    <property type="match status" value="1"/>
</dbReference>
<feature type="compositionally biased region" description="Low complexity" evidence="3">
    <location>
        <begin position="17"/>
        <end position="27"/>
    </location>
</feature>
<dbReference type="InterPro" id="IPR050568">
    <property type="entry name" value="Transcr_DNA_Rep_Reg"/>
</dbReference>
<sequence>MDSTYTPQSPDLSNFDGSGSKSGSISGDLTESAEYGKSGIGRINPYMSPIIPPIPFYHSSTPPTSSTAAPQFNYPSQPMKLPPPHDNLIISQSNHLHNQQPQPQPQQQQHHPHPHPPHKSIPDPVTMSTRQPRQPRQPRVPSQPANLQNTFDSNPLYDHSMSHHPHPHPHPHALALAPYPAPPLGPPPKNPNPDNIEIRTKFPVARIKRIMQADEEVGKVAQVTPVAVNKALELFMISLVQGAARVAREKGGKRITAGCLKRVVEADEQFDFLSEIVGKVQDTVPASKEEKDRETEREGDVEGSAGATGKKRKVSVAVAARKEEEGAGESDAEMGENREVEVKKRGRGKGKGGRKKKVEGAA</sequence>
<feature type="compositionally biased region" description="Low complexity" evidence="3">
    <location>
        <begin position="99"/>
        <end position="109"/>
    </location>
</feature>
<feature type="compositionally biased region" description="Pro residues" evidence="3">
    <location>
        <begin position="179"/>
        <end position="191"/>
    </location>
</feature>
<feature type="region of interest" description="Disordered" evidence="3">
    <location>
        <begin position="283"/>
        <end position="362"/>
    </location>
</feature>
<evidence type="ECO:0000256" key="3">
    <source>
        <dbReference type="SAM" id="MobiDB-lite"/>
    </source>
</evidence>
<evidence type="ECO:0000259" key="4">
    <source>
        <dbReference type="Pfam" id="PF00808"/>
    </source>
</evidence>
<evidence type="ECO:0000313" key="6">
    <source>
        <dbReference type="Proteomes" id="UP000672032"/>
    </source>
</evidence>
<accession>A0A8A3PK59</accession>
<dbReference type="EMBL" id="CP063410">
    <property type="protein sequence ID" value="QSZ35787.1"/>
    <property type="molecule type" value="Genomic_DNA"/>
</dbReference>
<feature type="region of interest" description="Disordered" evidence="3">
    <location>
        <begin position="1"/>
        <end position="194"/>
    </location>
</feature>
<keyword evidence="6" id="KW-1185">Reference proteome</keyword>
<organism evidence="5 6">
    <name type="scientific">Monilinia vaccinii-corymbosi</name>
    <dbReference type="NCBI Taxonomy" id="61207"/>
    <lineage>
        <taxon>Eukaryota</taxon>
        <taxon>Fungi</taxon>
        <taxon>Dikarya</taxon>
        <taxon>Ascomycota</taxon>
        <taxon>Pezizomycotina</taxon>
        <taxon>Leotiomycetes</taxon>
        <taxon>Helotiales</taxon>
        <taxon>Sclerotiniaceae</taxon>
        <taxon>Monilinia</taxon>
    </lineage>
</organism>
<dbReference type="AlphaFoldDB" id="A0A8A3PK59"/>
<dbReference type="GO" id="GO:0016251">
    <property type="term" value="F:RNA polymerase II general transcription initiation factor activity"/>
    <property type="evidence" value="ECO:0007669"/>
    <property type="project" value="TreeGrafter"/>
</dbReference>
<evidence type="ECO:0000313" key="5">
    <source>
        <dbReference type="EMBL" id="QSZ35787.1"/>
    </source>
</evidence>
<feature type="compositionally biased region" description="Low complexity" evidence="3">
    <location>
        <begin position="130"/>
        <end position="144"/>
    </location>
</feature>
<feature type="compositionally biased region" description="Basic residues" evidence="3">
    <location>
        <begin position="162"/>
        <end position="171"/>
    </location>
</feature>
<dbReference type="Pfam" id="PF00808">
    <property type="entry name" value="CBFD_NFYB_HMF"/>
    <property type="match status" value="1"/>
</dbReference>
<dbReference type="InterPro" id="IPR009072">
    <property type="entry name" value="Histone-fold"/>
</dbReference>
<dbReference type="SUPFAM" id="SSF47113">
    <property type="entry name" value="Histone-fold"/>
    <property type="match status" value="1"/>
</dbReference>
<evidence type="ECO:0000256" key="1">
    <source>
        <dbReference type="ARBA" id="ARBA00004123"/>
    </source>
</evidence>
<evidence type="ECO:0000256" key="2">
    <source>
        <dbReference type="ARBA" id="ARBA00023242"/>
    </source>
</evidence>
<feature type="compositionally biased region" description="Low complexity" evidence="3">
    <location>
        <begin position="59"/>
        <end position="70"/>
    </location>
</feature>
<dbReference type="Proteomes" id="UP000672032">
    <property type="component" value="Chromosome 6"/>
</dbReference>
<dbReference type="PANTHER" id="PTHR10252">
    <property type="entry name" value="HISTONE-LIKE TRANSCRIPTION FACTOR CCAAT-RELATED"/>
    <property type="match status" value="1"/>
</dbReference>
<gene>
    <name evidence="5" type="ORF">DSL72_006909</name>
</gene>
<name>A0A8A3PK59_9HELO</name>
<dbReference type="GO" id="GO:0017054">
    <property type="term" value="C:negative cofactor 2 complex"/>
    <property type="evidence" value="ECO:0007669"/>
    <property type="project" value="TreeGrafter"/>
</dbReference>
<dbReference type="InterPro" id="IPR003958">
    <property type="entry name" value="CBFA_NFYB_domain"/>
</dbReference>
<dbReference type="GO" id="GO:0046982">
    <property type="term" value="F:protein heterodimerization activity"/>
    <property type="evidence" value="ECO:0007669"/>
    <property type="project" value="InterPro"/>
</dbReference>
<dbReference type="Gene3D" id="1.10.20.10">
    <property type="entry name" value="Histone, subunit A"/>
    <property type="match status" value="1"/>
</dbReference>
<reference evidence="5" key="1">
    <citation type="submission" date="2020-10" db="EMBL/GenBank/DDBJ databases">
        <title>Genome Sequence of Monilinia vaccinii-corymbosi Sheds Light on Mummy Berry Disease Infection of Blueberry and Mating Type.</title>
        <authorList>
            <person name="Yow A.G."/>
            <person name="Zhang Y."/>
            <person name="Bansal K."/>
            <person name="Eacker S.M."/>
            <person name="Sullivan S."/>
            <person name="Liachko I."/>
            <person name="Cubeta M.A."/>
            <person name="Rollins J.A."/>
            <person name="Ashrafi H."/>
        </authorList>
    </citation>
    <scope>NUCLEOTIDE SEQUENCE</scope>
    <source>
        <strain evidence="5">RL-1</strain>
    </source>
</reference>
<feature type="compositionally biased region" description="Basic and acidic residues" evidence="3">
    <location>
        <begin position="287"/>
        <end position="300"/>
    </location>
</feature>
<keyword evidence="2" id="KW-0539">Nucleus</keyword>
<feature type="domain" description="Transcription factor CBF/NF-Y/archaeal histone" evidence="4">
    <location>
        <begin position="201"/>
        <end position="257"/>
    </location>
</feature>
<dbReference type="OrthoDB" id="653904at2759"/>
<feature type="compositionally biased region" description="Polar residues" evidence="3">
    <location>
        <begin position="89"/>
        <end position="98"/>
    </location>
</feature>